<protein>
    <submittedName>
        <fullName evidence="5">CRISPR-associated endonuclease Cas3-HD</fullName>
    </submittedName>
</protein>
<dbReference type="CDD" id="cd09641">
    <property type="entry name" value="Cas3''_I"/>
    <property type="match status" value="1"/>
</dbReference>
<accession>A0AAD2SWA6</accession>
<evidence type="ECO:0000313" key="5">
    <source>
        <dbReference type="EMBL" id="EID21762.1"/>
    </source>
</evidence>
<dbReference type="EMBL" id="AICQ01000010">
    <property type="protein sequence ID" value="EID21762.1"/>
    <property type="molecule type" value="Genomic_DNA"/>
</dbReference>
<proteinExistence type="predicted"/>
<keyword evidence="1" id="KW-0479">Metal-binding</keyword>
<keyword evidence="3" id="KW-0051">Antiviral defense</keyword>
<dbReference type="Proteomes" id="UP000005070">
    <property type="component" value="Unassembled WGS sequence"/>
</dbReference>
<dbReference type="GO" id="GO:0004519">
    <property type="term" value="F:endonuclease activity"/>
    <property type="evidence" value="ECO:0007669"/>
    <property type="project" value="UniProtKB-KW"/>
</dbReference>
<organism evidence="5 6">
    <name type="scientific">Streptococcus constellatus subsp. constellatus SK53</name>
    <dbReference type="NCBI Taxonomy" id="1095730"/>
    <lineage>
        <taxon>Bacteria</taxon>
        <taxon>Bacillati</taxon>
        <taxon>Bacillota</taxon>
        <taxon>Bacilli</taxon>
        <taxon>Lactobacillales</taxon>
        <taxon>Streptococcaceae</taxon>
        <taxon>Streptococcus</taxon>
        <taxon>Streptococcus anginosus group</taxon>
    </lineage>
</organism>
<evidence type="ECO:0000313" key="6">
    <source>
        <dbReference type="Proteomes" id="UP000005070"/>
    </source>
</evidence>
<reference evidence="5 6" key="1">
    <citation type="submission" date="2012-01" db="EMBL/GenBank/DDBJ databases">
        <authorList>
            <person name="Harkins D.M."/>
            <person name="Madupu R."/>
            <person name="Durkin A.S."/>
            <person name="Torralba M."/>
            <person name="Methe B."/>
            <person name="Sutton G.G."/>
            <person name="Nelson K.E."/>
        </authorList>
    </citation>
    <scope>NUCLEOTIDE SEQUENCE [LARGE SCALE GENOMIC DNA]</scope>
    <source>
        <strain evidence="5 6">SK53</strain>
    </source>
</reference>
<keyword evidence="5" id="KW-0540">Nuclease</keyword>
<dbReference type="InterPro" id="IPR006675">
    <property type="entry name" value="HDIG_dom"/>
</dbReference>
<dbReference type="SMART" id="SM00471">
    <property type="entry name" value="HDc"/>
    <property type="match status" value="1"/>
</dbReference>
<name>A0AAD2SWA6_STRCV</name>
<evidence type="ECO:0000256" key="3">
    <source>
        <dbReference type="ARBA" id="ARBA00023118"/>
    </source>
</evidence>
<feature type="domain" description="HD Cas3-type" evidence="4">
    <location>
        <begin position="9"/>
        <end position="154"/>
    </location>
</feature>
<dbReference type="InterPro" id="IPR006483">
    <property type="entry name" value="CRISPR-assoc_Cas3_HD"/>
</dbReference>
<dbReference type="Gene3D" id="1.10.3210.30">
    <property type="match status" value="1"/>
</dbReference>
<dbReference type="InterPro" id="IPR006674">
    <property type="entry name" value="HD_domain"/>
</dbReference>
<dbReference type="AlphaFoldDB" id="A0AAD2SWA6"/>
<comment type="caution">
    <text evidence="5">The sequence shown here is derived from an EMBL/GenBank/DDBJ whole genome shotgun (WGS) entry which is preliminary data.</text>
</comment>
<sequence length="154" mass="17796">MILAHYECETNKKQSLEEHSFNVANKAREEAELIGQGDLLFLLGLYHDLGKADNKFQDKLTKNPAMHVDHSYAGAKYLFEKINICLSAKAVDKTTRLQFNEVVAYVISAHHGMFDIFDKESAQYAYNKLRNRIAKERVDYHYDSDVKNFANFLE</sequence>
<dbReference type="GO" id="GO:0046872">
    <property type="term" value="F:metal ion binding"/>
    <property type="evidence" value="ECO:0007669"/>
    <property type="project" value="UniProtKB-KW"/>
</dbReference>
<dbReference type="GO" id="GO:0051607">
    <property type="term" value="P:defense response to virus"/>
    <property type="evidence" value="ECO:0007669"/>
    <property type="project" value="UniProtKB-KW"/>
</dbReference>
<evidence type="ECO:0000256" key="2">
    <source>
        <dbReference type="ARBA" id="ARBA00022801"/>
    </source>
</evidence>
<keyword evidence="5" id="KW-0255">Endonuclease</keyword>
<evidence type="ECO:0000259" key="4">
    <source>
        <dbReference type="PROSITE" id="PS51643"/>
    </source>
</evidence>
<evidence type="ECO:0000256" key="1">
    <source>
        <dbReference type="ARBA" id="ARBA00022723"/>
    </source>
</evidence>
<dbReference type="PROSITE" id="PS51643">
    <property type="entry name" value="HD_CAS3"/>
    <property type="match status" value="1"/>
</dbReference>
<feature type="non-terminal residue" evidence="5">
    <location>
        <position position="154"/>
    </location>
</feature>
<gene>
    <name evidence="5" type="ORF">HMPREF1044_1712</name>
</gene>
<dbReference type="InterPro" id="IPR038257">
    <property type="entry name" value="CRISPR-assoc_Cas3_HD_sf"/>
</dbReference>
<dbReference type="SUPFAM" id="SSF109604">
    <property type="entry name" value="HD-domain/PDEase-like"/>
    <property type="match status" value="1"/>
</dbReference>
<dbReference type="InterPro" id="IPR003607">
    <property type="entry name" value="HD/PDEase_dom"/>
</dbReference>
<dbReference type="RefSeq" id="WP_006269733.1">
    <property type="nucleotide sequence ID" value="NZ_AICQ01000010.1"/>
</dbReference>
<dbReference type="Pfam" id="PF01966">
    <property type="entry name" value="HD"/>
    <property type="match status" value="1"/>
</dbReference>
<dbReference type="GO" id="GO:0016787">
    <property type="term" value="F:hydrolase activity"/>
    <property type="evidence" value="ECO:0007669"/>
    <property type="project" value="UniProtKB-KW"/>
</dbReference>
<keyword evidence="2" id="KW-0378">Hydrolase</keyword>
<dbReference type="NCBIfam" id="TIGR00277">
    <property type="entry name" value="HDIG"/>
    <property type="match status" value="1"/>
</dbReference>
<dbReference type="NCBIfam" id="TIGR01596">
    <property type="entry name" value="cas3_HD"/>
    <property type="match status" value="1"/>
</dbReference>